<evidence type="ECO:0000313" key="3">
    <source>
        <dbReference type="Proteomes" id="UP000076447"/>
    </source>
</evidence>
<proteinExistence type="predicted"/>
<protein>
    <submittedName>
        <fullName evidence="2">Uncharacterized protein</fullName>
    </submittedName>
</protein>
<dbReference type="Proteomes" id="UP000076447">
    <property type="component" value="Unassembled WGS sequence"/>
</dbReference>
<dbReference type="RefSeq" id="WP_157516327.1">
    <property type="nucleotide sequence ID" value="NZ_LRIE01000057.1"/>
</dbReference>
<sequence>MEEADRAMWTRLAVLAVVVLGAAVWWTTSDAALVARGGEELDLMYDYSSLEELAVETTDVAVVEPTGETWTEHVSEAPFVVTELRVVSSDDGPLVADDLITIRQDDGRYVNAAPVPRAGERYVIFLDRSENDPGGKRYGIVGAQAVWHLDGARGKLTTPKSSLPRRVTVSGSEGGLRVSSR</sequence>
<feature type="region of interest" description="Disordered" evidence="1">
    <location>
        <begin position="157"/>
        <end position="181"/>
    </location>
</feature>
<gene>
    <name evidence="2" type="ORF">OJAG_10930</name>
</gene>
<dbReference type="STRING" id="43678.OJAG_10930"/>
<dbReference type="EMBL" id="LRIE01000057">
    <property type="protein sequence ID" value="KZM36214.1"/>
    <property type="molecule type" value="Genomic_DNA"/>
</dbReference>
<dbReference type="OrthoDB" id="9990501at2"/>
<accession>A0A163SBD5</accession>
<comment type="caution">
    <text evidence="2">The sequence shown here is derived from an EMBL/GenBank/DDBJ whole genome shotgun (WGS) entry which is preliminary data.</text>
</comment>
<organism evidence="2 3">
    <name type="scientific">Oerskovia enterophila</name>
    <dbReference type="NCBI Taxonomy" id="43678"/>
    <lineage>
        <taxon>Bacteria</taxon>
        <taxon>Bacillati</taxon>
        <taxon>Actinomycetota</taxon>
        <taxon>Actinomycetes</taxon>
        <taxon>Micrococcales</taxon>
        <taxon>Cellulomonadaceae</taxon>
        <taxon>Oerskovia</taxon>
    </lineage>
</organism>
<evidence type="ECO:0000256" key="1">
    <source>
        <dbReference type="SAM" id="MobiDB-lite"/>
    </source>
</evidence>
<dbReference type="AlphaFoldDB" id="A0A163SBD5"/>
<evidence type="ECO:0000313" key="2">
    <source>
        <dbReference type="EMBL" id="KZM36214.1"/>
    </source>
</evidence>
<reference evidence="2 3" key="1">
    <citation type="submission" date="2016-01" db="EMBL/GenBank/DDBJ databases">
        <title>Genome sequence of Oerskovia enterophila VJag, an agar and cellulose degrading bacterium.</title>
        <authorList>
            <person name="Poehlein A."/>
            <person name="Jag V."/>
            <person name="Bengelsdorf F."/>
            <person name="Duerre P."/>
            <person name="Daniel R."/>
        </authorList>
    </citation>
    <scope>NUCLEOTIDE SEQUENCE [LARGE SCALE GENOMIC DNA]</scope>
    <source>
        <strain evidence="2 3">VJag</strain>
    </source>
</reference>
<name>A0A163SBD5_9CELL</name>